<evidence type="ECO:0000313" key="2">
    <source>
        <dbReference type="Proteomes" id="UP000831537"/>
    </source>
</evidence>
<protein>
    <submittedName>
        <fullName evidence="1">SRPBCC family protein</fullName>
    </submittedName>
</protein>
<name>A0ABY4GQ54_9BACI</name>
<dbReference type="CDD" id="cd07812">
    <property type="entry name" value="SRPBCC"/>
    <property type="match status" value="1"/>
</dbReference>
<dbReference type="EMBL" id="CP095071">
    <property type="protein sequence ID" value="UOQ86311.1"/>
    <property type="molecule type" value="Genomic_DNA"/>
</dbReference>
<reference evidence="1 2" key="1">
    <citation type="submission" date="2022-04" db="EMBL/GenBank/DDBJ databases">
        <title>Gracilibacillus sp. isolated from saltern.</title>
        <authorList>
            <person name="Won M."/>
            <person name="Lee C.-M."/>
            <person name="Woen H.-Y."/>
            <person name="Kwon S.-W."/>
        </authorList>
    </citation>
    <scope>NUCLEOTIDE SEQUENCE [LARGE SCALE GENOMIC DNA]</scope>
    <source>
        <strain evidence="1 2">SSPM10-3</strain>
    </source>
</reference>
<organism evidence="1 2">
    <name type="scientific">Gracilibacillus salinarum</name>
    <dbReference type="NCBI Taxonomy" id="2932255"/>
    <lineage>
        <taxon>Bacteria</taxon>
        <taxon>Bacillati</taxon>
        <taxon>Bacillota</taxon>
        <taxon>Bacilli</taxon>
        <taxon>Bacillales</taxon>
        <taxon>Bacillaceae</taxon>
        <taxon>Gracilibacillus</taxon>
    </lineage>
</organism>
<dbReference type="InterPro" id="IPR023393">
    <property type="entry name" value="START-like_dom_sf"/>
</dbReference>
<dbReference type="SUPFAM" id="SSF55961">
    <property type="entry name" value="Bet v1-like"/>
    <property type="match status" value="1"/>
</dbReference>
<keyword evidence="2" id="KW-1185">Reference proteome</keyword>
<dbReference type="InterPro" id="IPR019587">
    <property type="entry name" value="Polyketide_cyclase/dehydratase"/>
</dbReference>
<accession>A0ABY4GQ54</accession>
<dbReference type="Proteomes" id="UP000831537">
    <property type="component" value="Chromosome"/>
</dbReference>
<sequence>MPSGTHFVQLDLPIGKVWDFVSDFEKWADLVPGYIEHRVEDDYRSVWKFKGEVAKIHKTITLYININKWEKPNCVSFSLQDKSKNIVGEGCFKATAEDAEHTDVTGSLTITANGILGPMVNGVLKTFIPKTTIEFTEAVANRMVEESAVSK</sequence>
<proteinExistence type="predicted"/>
<dbReference type="Gene3D" id="3.30.530.20">
    <property type="match status" value="1"/>
</dbReference>
<gene>
    <name evidence="1" type="ORF">MUN87_05325</name>
</gene>
<dbReference type="RefSeq" id="WP_244746629.1">
    <property type="nucleotide sequence ID" value="NZ_CP095071.1"/>
</dbReference>
<evidence type="ECO:0000313" key="1">
    <source>
        <dbReference type="EMBL" id="UOQ86311.1"/>
    </source>
</evidence>
<dbReference type="Pfam" id="PF10604">
    <property type="entry name" value="Polyketide_cyc2"/>
    <property type="match status" value="1"/>
</dbReference>